<comment type="caution">
    <text evidence="2">The sequence shown here is derived from an EMBL/GenBank/DDBJ whole genome shotgun (WGS) entry which is preliminary data.</text>
</comment>
<protein>
    <submittedName>
        <fullName evidence="2">Uncharacterized protein</fullName>
    </submittedName>
</protein>
<keyword evidence="1" id="KW-0812">Transmembrane</keyword>
<gene>
    <name evidence="2" type="ORF">N1027_08935</name>
</gene>
<feature type="transmembrane region" description="Helical" evidence="1">
    <location>
        <begin position="53"/>
        <end position="75"/>
    </location>
</feature>
<evidence type="ECO:0000256" key="1">
    <source>
        <dbReference type="SAM" id="Phobius"/>
    </source>
</evidence>
<keyword evidence="1" id="KW-1133">Transmembrane helix</keyword>
<sequence>MTETQPNAHGELSLYRRLRHELVTPESIYGTIIVSALIVIAEDDESDFNLLVVVAGTSFVFWIAHVFAATVAHHGKRGGIEIPLGEALGNAVRHSAGLLIAAIIPILVLALGAAGIVDEDLAYVLALFVGVVILFVLGTLAFAERGSRWYFCLLGGTATALLGVVVILLKAVFH</sequence>
<evidence type="ECO:0000313" key="2">
    <source>
        <dbReference type="EMBL" id="MCS5718263.1"/>
    </source>
</evidence>
<dbReference type="EMBL" id="JANLCM010000001">
    <property type="protein sequence ID" value="MCS5718263.1"/>
    <property type="molecule type" value="Genomic_DNA"/>
</dbReference>
<proteinExistence type="predicted"/>
<feature type="transmembrane region" description="Helical" evidence="1">
    <location>
        <begin position="22"/>
        <end position="41"/>
    </location>
</feature>
<keyword evidence="1" id="KW-0472">Membrane</keyword>
<name>A0ABT2GPZ6_9MICO</name>
<evidence type="ECO:0000313" key="3">
    <source>
        <dbReference type="Proteomes" id="UP001165584"/>
    </source>
</evidence>
<accession>A0ABT2GPZ6</accession>
<keyword evidence="3" id="KW-1185">Reference proteome</keyword>
<feature type="transmembrane region" description="Helical" evidence="1">
    <location>
        <begin position="96"/>
        <end position="117"/>
    </location>
</feature>
<organism evidence="2 3">
    <name type="scientific">Herbiconiux aconitum</name>
    <dbReference type="NCBI Taxonomy" id="2970913"/>
    <lineage>
        <taxon>Bacteria</taxon>
        <taxon>Bacillati</taxon>
        <taxon>Actinomycetota</taxon>
        <taxon>Actinomycetes</taxon>
        <taxon>Micrococcales</taxon>
        <taxon>Microbacteriaceae</taxon>
        <taxon>Herbiconiux</taxon>
    </lineage>
</organism>
<dbReference type="Proteomes" id="UP001165584">
    <property type="component" value="Unassembled WGS sequence"/>
</dbReference>
<feature type="transmembrane region" description="Helical" evidence="1">
    <location>
        <begin position="123"/>
        <end position="143"/>
    </location>
</feature>
<feature type="transmembrane region" description="Helical" evidence="1">
    <location>
        <begin position="150"/>
        <end position="173"/>
    </location>
</feature>
<dbReference type="RefSeq" id="WP_259507036.1">
    <property type="nucleotide sequence ID" value="NZ_JANLCM010000001.1"/>
</dbReference>
<reference evidence="2" key="1">
    <citation type="submission" date="2022-08" db="EMBL/GenBank/DDBJ databases">
        <authorList>
            <person name="Deng Y."/>
            <person name="Han X.-F."/>
            <person name="Zhang Y.-Q."/>
        </authorList>
    </citation>
    <scope>NUCLEOTIDE SEQUENCE</scope>
    <source>
        <strain evidence="2">CPCC 205763</strain>
    </source>
</reference>